<protein>
    <submittedName>
        <fullName evidence="1">Histone-lysine N-methyltransferase SETMAR</fullName>
    </submittedName>
</protein>
<accession>A0A0M9AB25</accession>
<dbReference type="GO" id="GO:0000729">
    <property type="term" value="P:DNA double-strand break processing"/>
    <property type="evidence" value="ECO:0007669"/>
    <property type="project" value="TreeGrafter"/>
</dbReference>
<keyword evidence="2" id="KW-1185">Reference proteome</keyword>
<dbReference type="GO" id="GO:0042800">
    <property type="term" value="F:histone H3K4 methyltransferase activity"/>
    <property type="evidence" value="ECO:0007669"/>
    <property type="project" value="TreeGrafter"/>
</dbReference>
<organism evidence="1 2">
    <name type="scientific">Melipona quadrifasciata</name>
    <dbReference type="NCBI Taxonomy" id="166423"/>
    <lineage>
        <taxon>Eukaryota</taxon>
        <taxon>Metazoa</taxon>
        <taxon>Ecdysozoa</taxon>
        <taxon>Arthropoda</taxon>
        <taxon>Hexapoda</taxon>
        <taxon>Insecta</taxon>
        <taxon>Pterygota</taxon>
        <taxon>Neoptera</taxon>
        <taxon>Endopterygota</taxon>
        <taxon>Hymenoptera</taxon>
        <taxon>Apocrita</taxon>
        <taxon>Aculeata</taxon>
        <taxon>Apoidea</taxon>
        <taxon>Anthophila</taxon>
        <taxon>Apidae</taxon>
        <taxon>Melipona</taxon>
    </lineage>
</organism>
<dbReference type="GO" id="GO:0044547">
    <property type="term" value="F:DNA topoisomerase binding"/>
    <property type="evidence" value="ECO:0007669"/>
    <property type="project" value="TreeGrafter"/>
</dbReference>
<keyword evidence="1" id="KW-0489">Methyltransferase</keyword>
<dbReference type="InterPro" id="IPR036397">
    <property type="entry name" value="RNaseH_sf"/>
</dbReference>
<proteinExistence type="predicted"/>
<dbReference type="AlphaFoldDB" id="A0A0M9AB25"/>
<dbReference type="GO" id="GO:0003697">
    <property type="term" value="F:single-stranded DNA binding"/>
    <property type="evidence" value="ECO:0007669"/>
    <property type="project" value="TreeGrafter"/>
</dbReference>
<dbReference type="GO" id="GO:0035861">
    <property type="term" value="C:site of double-strand break"/>
    <property type="evidence" value="ECO:0007669"/>
    <property type="project" value="TreeGrafter"/>
</dbReference>
<dbReference type="PANTHER" id="PTHR46060">
    <property type="entry name" value="MARINER MOS1 TRANSPOSASE-LIKE PROTEIN"/>
    <property type="match status" value="1"/>
</dbReference>
<dbReference type="GO" id="GO:0031297">
    <property type="term" value="P:replication fork processing"/>
    <property type="evidence" value="ECO:0007669"/>
    <property type="project" value="TreeGrafter"/>
</dbReference>
<dbReference type="EMBL" id="KQ435696">
    <property type="protein sequence ID" value="KOX80830.1"/>
    <property type="molecule type" value="Genomic_DNA"/>
</dbReference>
<dbReference type="Gene3D" id="3.30.420.10">
    <property type="entry name" value="Ribonuclease H-like superfamily/Ribonuclease H"/>
    <property type="match status" value="1"/>
</dbReference>
<gene>
    <name evidence="1" type="ORF">WN51_04695</name>
</gene>
<dbReference type="GO" id="GO:0000793">
    <property type="term" value="C:condensed chromosome"/>
    <property type="evidence" value="ECO:0007669"/>
    <property type="project" value="TreeGrafter"/>
</dbReference>
<dbReference type="GO" id="GO:0005634">
    <property type="term" value="C:nucleus"/>
    <property type="evidence" value="ECO:0007669"/>
    <property type="project" value="TreeGrafter"/>
</dbReference>
<keyword evidence="1" id="KW-0808">Transferase</keyword>
<dbReference type="GO" id="GO:0032259">
    <property type="term" value="P:methylation"/>
    <property type="evidence" value="ECO:0007669"/>
    <property type="project" value="UniProtKB-KW"/>
</dbReference>
<sequence>MQAYLLALSKYVSLVTKSLLKFFLHRSIWRAKRCICGMGSGTTTIRTVRDWFKKFRAGNFELKDEDRSGRPATTDTDIIKTVLTGNPRYSVREIVDATNIPKTTVHEHLIKIGYANRCEVWVPHLLTETGLVNRVSTQKLLQFDWDVLPHPPYSPDLAPSDYYLFLSLKNSLRGESLKSIGEIKTHLDEYFTSKLKQFWKEGIMRLPERWKKVIEQNGFLKQKISCIHFASKKGKKLMGHPNT</sequence>
<dbReference type="GO" id="GO:0006303">
    <property type="term" value="P:double-strand break repair via nonhomologous end joining"/>
    <property type="evidence" value="ECO:0007669"/>
    <property type="project" value="TreeGrafter"/>
</dbReference>
<dbReference type="GO" id="GO:0044774">
    <property type="term" value="P:mitotic DNA integrity checkpoint signaling"/>
    <property type="evidence" value="ECO:0007669"/>
    <property type="project" value="TreeGrafter"/>
</dbReference>
<dbReference type="Proteomes" id="UP000053105">
    <property type="component" value="Unassembled WGS sequence"/>
</dbReference>
<evidence type="ECO:0000313" key="2">
    <source>
        <dbReference type="Proteomes" id="UP000053105"/>
    </source>
</evidence>
<dbReference type="GO" id="GO:0015074">
    <property type="term" value="P:DNA integration"/>
    <property type="evidence" value="ECO:0007669"/>
    <property type="project" value="TreeGrafter"/>
</dbReference>
<name>A0A0M9AB25_9HYME</name>
<evidence type="ECO:0000313" key="1">
    <source>
        <dbReference type="EMBL" id="KOX80830.1"/>
    </source>
</evidence>
<dbReference type="STRING" id="166423.A0A0M9AB25"/>
<dbReference type="OrthoDB" id="10032414at2759"/>
<reference evidence="1 2" key="1">
    <citation type="submission" date="2015-07" db="EMBL/GenBank/DDBJ databases">
        <title>The genome of Melipona quadrifasciata.</title>
        <authorList>
            <person name="Pan H."/>
            <person name="Kapheim K."/>
        </authorList>
    </citation>
    <scope>NUCLEOTIDE SEQUENCE [LARGE SCALE GENOMIC DNA]</scope>
    <source>
        <strain evidence="1">0111107301</strain>
        <tissue evidence="1">Whole body</tissue>
    </source>
</reference>
<dbReference type="GO" id="GO:0000014">
    <property type="term" value="F:single-stranded DNA endodeoxyribonuclease activity"/>
    <property type="evidence" value="ECO:0007669"/>
    <property type="project" value="TreeGrafter"/>
</dbReference>
<dbReference type="GO" id="GO:0003690">
    <property type="term" value="F:double-stranded DNA binding"/>
    <property type="evidence" value="ECO:0007669"/>
    <property type="project" value="TreeGrafter"/>
</dbReference>
<dbReference type="InterPro" id="IPR052709">
    <property type="entry name" value="Transposase-MT_Hybrid"/>
</dbReference>
<dbReference type="GO" id="GO:0046975">
    <property type="term" value="F:histone H3K36 methyltransferase activity"/>
    <property type="evidence" value="ECO:0007669"/>
    <property type="project" value="TreeGrafter"/>
</dbReference>
<dbReference type="PANTHER" id="PTHR46060:SF2">
    <property type="entry name" value="HISTONE-LYSINE N-METHYLTRANSFERASE SETMAR"/>
    <property type="match status" value="1"/>
</dbReference>